<gene>
    <name evidence="1" type="ORF">HD592_000203</name>
</gene>
<keyword evidence="2" id="KW-1185">Reference proteome</keyword>
<dbReference type="AlphaFoldDB" id="A0A923IWS5"/>
<evidence type="ECO:0000313" key="2">
    <source>
        <dbReference type="Proteomes" id="UP000617426"/>
    </source>
</evidence>
<sequence>MAHLNAANALMFGSEDDSFFLGDGKIDLTSVVALDTQLPAGLEDVGWIGEDGMTVNMSDSVDKIRGHQNHGVVKTYMSDSSSGIEVVVLESKLKTFLAYFDATAKKVGSIARIEIPAARKARTMTAVIDAFDTSDSSIQWRVLLPSLQLGAREGVPLKIGELTAYKFSFEILDGFQILTNAPALIPAG</sequence>
<dbReference type="EMBL" id="JACHMK010000001">
    <property type="protein sequence ID" value="MBB6333638.1"/>
    <property type="molecule type" value="Genomic_DNA"/>
</dbReference>
<evidence type="ECO:0008006" key="3">
    <source>
        <dbReference type="Google" id="ProtNLM"/>
    </source>
</evidence>
<accession>A0A923IWS5</accession>
<comment type="caution">
    <text evidence="1">The sequence shown here is derived from an EMBL/GenBank/DDBJ whole genome shotgun (WGS) entry which is preliminary data.</text>
</comment>
<name>A0A923IWS5_9ACTO</name>
<protein>
    <recommendedName>
        <fullName evidence="3">Phage tail protein</fullName>
    </recommendedName>
</protein>
<organism evidence="1 2">
    <name type="scientific">Schaalia hyovaginalis</name>
    <dbReference type="NCBI Taxonomy" id="29316"/>
    <lineage>
        <taxon>Bacteria</taxon>
        <taxon>Bacillati</taxon>
        <taxon>Actinomycetota</taxon>
        <taxon>Actinomycetes</taxon>
        <taxon>Actinomycetales</taxon>
        <taxon>Actinomycetaceae</taxon>
        <taxon>Schaalia</taxon>
    </lineage>
</organism>
<dbReference type="Proteomes" id="UP000617426">
    <property type="component" value="Unassembled WGS sequence"/>
</dbReference>
<proteinExistence type="predicted"/>
<evidence type="ECO:0000313" key="1">
    <source>
        <dbReference type="EMBL" id="MBB6333638.1"/>
    </source>
</evidence>
<reference evidence="1" key="1">
    <citation type="submission" date="2020-08" db="EMBL/GenBank/DDBJ databases">
        <title>Sequencing the genomes of 1000 actinobacteria strains.</title>
        <authorList>
            <person name="Klenk H.-P."/>
        </authorList>
    </citation>
    <scope>NUCLEOTIDE SEQUENCE</scope>
    <source>
        <strain evidence="1">DSM 10695</strain>
    </source>
</reference>
<dbReference type="RefSeq" id="WP_184451329.1">
    <property type="nucleotide sequence ID" value="NZ_JACHMK010000001.1"/>
</dbReference>